<dbReference type="InterPro" id="IPR000683">
    <property type="entry name" value="Gfo/Idh/MocA-like_OxRdtase_N"/>
</dbReference>
<dbReference type="PANTHER" id="PTHR42840:SF3">
    <property type="entry name" value="BINDING ROSSMANN FOLD OXIDOREDUCTASE, PUTATIVE (AFU_ORTHOLOGUE AFUA_2G10240)-RELATED"/>
    <property type="match status" value="1"/>
</dbReference>
<dbReference type="Gene3D" id="3.30.360.10">
    <property type="entry name" value="Dihydrodipicolinate Reductase, domain 2"/>
    <property type="match status" value="1"/>
</dbReference>
<dbReference type="GO" id="GO:0000166">
    <property type="term" value="F:nucleotide binding"/>
    <property type="evidence" value="ECO:0007669"/>
    <property type="project" value="InterPro"/>
</dbReference>
<gene>
    <name evidence="5" type="ORF">FMM08_22105</name>
</gene>
<protein>
    <submittedName>
        <fullName evidence="5">Inositol 2-dehydrogenase</fullName>
    </submittedName>
</protein>
<evidence type="ECO:0000313" key="5">
    <source>
        <dbReference type="EMBL" id="TXR51610.1"/>
    </source>
</evidence>
<evidence type="ECO:0000259" key="4">
    <source>
        <dbReference type="Pfam" id="PF22725"/>
    </source>
</evidence>
<dbReference type="InterPro" id="IPR055170">
    <property type="entry name" value="GFO_IDH_MocA-like_dom"/>
</dbReference>
<dbReference type="SUPFAM" id="SSF51735">
    <property type="entry name" value="NAD(P)-binding Rossmann-fold domains"/>
    <property type="match status" value="1"/>
</dbReference>
<feature type="domain" description="Gfo/Idh/MocA-like oxidoreductase N-terminal" evidence="3">
    <location>
        <begin position="8"/>
        <end position="128"/>
    </location>
</feature>
<dbReference type="OrthoDB" id="256869at2"/>
<name>A0A5C8Z3U8_9ACTN</name>
<feature type="domain" description="GFO/IDH/MocA-like oxidoreductase" evidence="4">
    <location>
        <begin position="137"/>
        <end position="256"/>
    </location>
</feature>
<organism evidence="5 6">
    <name type="scientific">Quadrisphaera setariae</name>
    <dbReference type="NCBI Taxonomy" id="2593304"/>
    <lineage>
        <taxon>Bacteria</taxon>
        <taxon>Bacillati</taxon>
        <taxon>Actinomycetota</taxon>
        <taxon>Actinomycetes</taxon>
        <taxon>Kineosporiales</taxon>
        <taxon>Kineosporiaceae</taxon>
        <taxon>Quadrisphaera</taxon>
    </lineage>
</organism>
<dbReference type="SUPFAM" id="SSF55347">
    <property type="entry name" value="Glyceraldehyde-3-phosphate dehydrogenase-like, C-terminal domain"/>
    <property type="match status" value="1"/>
</dbReference>
<comment type="caution">
    <text evidence="5">The sequence shown here is derived from an EMBL/GenBank/DDBJ whole genome shotgun (WGS) entry which is preliminary data.</text>
</comment>
<evidence type="ECO:0000259" key="3">
    <source>
        <dbReference type="Pfam" id="PF01408"/>
    </source>
</evidence>
<dbReference type="InterPro" id="IPR036291">
    <property type="entry name" value="NAD(P)-bd_dom_sf"/>
</dbReference>
<dbReference type="RefSeq" id="WP_147928512.1">
    <property type="nucleotide sequence ID" value="NZ_VKAC01000020.1"/>
</dbReference>
<dbReference type="Proteomes" id="UP000321234">
    <property type="component" value="Unassembled WGS sequence"/>
</dbReference>
<dbReference type="Pfam" id="PF01408">
    <property type="entry name" value="GFO_IDH_MocA"/>
    <property type="match status" value="1"/>
</dbReference>
<dbReference type="AlphaFoldDB" id="A0A5C8Z3U8"/>
<comment type="similarity">
    <text evidence="1">Belongs to the Gfo/Idh/MocA family.</text>
</comment>
<accession>A0A5C8Z3U8</accession>
<evidence type="ECO:0000313" key="6">
    <source>
        <dbReference type="Proteomes" id="UP000321234"/>
    </source>
</evidence>
<sequence>MTSPATPVRIALVGSGRIGQVHAASIHRSEGAVLQVVADPFVAGAQSVVERFGGPSTRATTDAVEAITAADVDAVVVASPTSTHVDLIAACLDAGRPVLCEKPIDLDIARVDGLRERAAASSVPVALGFNRRFDPHFAELHRRVAAGEIGPLEQLTITSRDPAPAPEDYIAVSGGIFRDMTIHDFDTARWFVPDVVAVTAVGLRQFSEVIAKHDDYDGAVVTLVGASGQSVTITNSRHCAAGYDQRLEATGPLGTLSVGNVTDTLVRSSTGTSGDSGAPFQTFFLERYAQAYAAELEAFLAAVRGGELSGPGFEDGRAALVLADAAGVSAREGRTVRVDLSA</sequence>
<keyword evidence="6" id="KW-1185">Reference proteome</keyword>
<proteinExistence type="inferred from homology"/>
<evidence type="ECO:0000256" key="1">
    <source>
        <dbReference type="ARBA" id="ARBA00010928"/>
    </source>
</evidence>
<evidence type="ECO:0000256" key="2">
    <source>
        <dbReference type="ARBA" id="ARBA00023002"/>
    </source>
</evidence>
<keyword evidence="2" id="KW-0560">Oxidoreductase</keyword>
<dbReference type="Gene3D" id="3.40.50.720">
    <property type="entry name" value="NAD(P)-binding Rossmann-like Domain"/>
    <property type="match status" value="1"/>
</dbReference>
<reference evidence="5 6" key="1">
    <citation type="submission" date="2019-07" db="EMBL/GenBank/DDBJ databases">
        <title>Quadrisphaera sp. strain DD2A genome sequencing and assembly.</title>
        <authorList>
            <person name="Kim I."/>
        </authorList>
    </citation>
    <scope>NUCLEOTIDE SEQUENCE [LARGE SCALE GENOMIC DNA]</scope>
    <source>
        <strain evidence="5 6">DD2A</strain>
    </source>
</reference>
<dbReference type="Pfam" id="PF22725">
    <property type="entry name" value="GFO_IDH_MocA_C3"/>
    <property type="match status" value="1"/>
</dbReference>
<dbReference type="PANTHER" id="PTHR42840">
    <property type="entry name" value="NAD(P)-BINDING ROSSMANN-FOLD SUPERFAMILY PROTEIN-RELATED"/>
    <property type="match status" value="1"/>
</dbReference>
<dbReference type="GO" id="GO:0016491">
    <property type="term" value="F:oxidoreductase activity"/>
    <property type="evidence" value="ECO:0007669"/>
    <property type="project" value="UniProtKB-KW"/>
</dbReference>
<dbReference type="EMBL" id="VKAC01000020">
    <property type="protein sequence ID" value="TXR51610.1"/>
    <property type="molecule type" value="Genomic_DNA"/>
</dbReference>